<organism evidence="1 2">
    <name type="scientific">Lophiostoma macrostomum CBS 122681</name>
    <dbReference type="NCBI Taxonomy" id="1314788"/>
    <lineage>
        <taxon>Eukaryota</taxon>
        <taxon>Fungi</taxon>
        <taxon>Dikarya</taxon>
        <taxon>Ascomycota</taxon>
        <taxon>Pezizomycotina</taxon>
        <taxon>Dothideomycetes</taxon>
        <taxon>Pleosporomycetidae</taxon>
        <taxon>Pleosporales</taxon>
        <taxon>Lophiostomataceae</taxon>
        <taxon>Lophiostoma</taxon>
    </lineage>
</organism>
<evidence type="ECO:0008006" key="3">
    <source>
        <dbReference type="Google" id="ProtNLM"/>
    </source>
</evidence>
<protein>
    <recommendedName>
        <fullName evidence="3">CoA-dependent acyltransferase</fullName>
    </recommendedName>
</protein>
<dbReference type="InterPro" id="IPR052058">
    <property type="entry name" value="Alcohol_O-acetyltransferase"/>
</dbReference>
<dbReference type="AlphaFoldDB" id="A0A6A6TUQ9"/>
<evidence type="ECO:0000313" key="1">
    <source>
        <dbReference type="EMBL" id="KAF2663061.1"/>
    </source>
</evidence>
<dbReference type="OrthoDB" id="3355480at2759"/>
<keyword evidence="2" id="KW-1185">Reference proteome</keyword>
<sequence length="597" mass="66245">MAQKEQEYWLAQYANNYHAWNKECINGKQVYTRPLGLVEFSFDTDGSDYGGRADMNGLLTLEIRHILSKENFRRRIALAWANLRLQHVMLQSRVQEDSRTGKRHFVIDIQDTLEDILTETSKSIVWLEDFYPNIDGDELHRHGLNVARILDPSQCLSRLHVLPLVPLPNGNFELRLLIIMAHQISDGLSAYNWFTHLIKILNTPSTTIEAEINQHKSPESIFSRLPPAQEDLYPPIAGSRARQRWFWAIMRLLRHIRKPLPPAFTNPLRRATRNASFTPLPPTFDKIFDYAPANAPPMNSFHIAASLSSSASARLISLCREAKVSIGAGCFALAGISMMELHESSSSSSSTPLPFSASFPLNPRAFFANPPPAESCMLSFSDGIIMPFLPSRLPISARFRLIAKQANRQLRVYQKRLKTKAIGGEGSAGLGLGPHSIGRLLANGYLFQLERVESKLPESRRTGINPQGALPAKTYMGGATCGVSSVGSTASYFRAGQYELGDVGMEAGARGEVRTGEEVAGQGVQGSKDFAADFRHLKMGVRARDNEFLVGSSTDWRGIVSFGVSYDGNAISEEAAERWACKIRGLLEDENVGRARI</sequence>
<accession>A0A6A6TUQ9</accession>
<dbReference type="Gene3D" id="3.30.559.10">
    <property type="entry name" value="Chloramphenicol acetyltransferase-like domain"/>
    <property type="match status" value="1"/>
</dbReference>
<dbReference type="PANTHER" id="PTHR28037:SF1">
    <property type="entry name" value="ALCOHOL O-ACETYLTRANSFERASE 1-RELATED"/>
    <property type="match status" value="1"/>
</dbReference>
<proteinExistence type="predicted"/>
<name>A0A6A6TUQ9_9PLEO</name>
<dbReference type="Proteomes" id="UP000799324">
    <property type="component" value="Unassembled WGS sequence"/>
</dbReference>
<evidence type="ECO:0000313" key="2">
    <source>
        <dbReference type="Proteomes" id="UP000799324"/>
    </source>
</evidence>
<dbReference type="EMBL" id="MU004288">
    <property type="protein sequence ID" value="KAF2663061.1"/>
    <property type="molecule type" value="Genomic_DNA"/>
</dbReference>
<gene>
    <name evidence="1" type="ORF">K491DRAFT_686216</name>
</gene>
<reference evidence="1" key="1">
    <citation type="journal article" date="2020" name="Stud. Mycol.">
        <title>101 Dothideomycetes genomes: a test case for predicting lifestyles and emergence of pathogens.</title>
        <authorList>
            <person name="Haridas S."/>
            <person name="Albert R."/>
            <person name="Binder M."/>
            <person name="Bloem J."/>
            <person name="Labutti K."/>
            <person name="Salamov A."/>
            <person name="Andreopoulos B."/>
            <person name="Baker S."/>
            <person name="Barry K."/>
            <person name="Bills G."/>
            <person name="Bluhm B."/>
            <person name="Cannon C."/>
            <person name="Castanera R."/>
            <person name="Culley D."/>
            <person name="Daum C."/>
            <person name="Ezra D."/>
            <person name="Gonzalez J."/>
            <person name="Henrissat B."/>
            <person name="Kuo A."/>
            <person name="Liang C."/>
            <person name="Lipzen A."/>
            <person name="Lutzoni F."/>
            <person name="Magnuson J."/>
            <person name="Mondo S."/>
            <person name="Nolan M."/>
            <person name="Ohm R."/>
            <person name="Pangilinan J."/>
            <person name="Park H.-J."/>
            <person name="Ramirez L."/>
            <person name="Alfaro M."/>
            <person name="Sun H."/>
            <person name="Tritt A."/>
            <person name="Yoshinaga Y."/>
            <person name="Zwiers L.-H."/>
            <person name="Turgeon B."/>
            <person name="Goodwin S."/>
            <person name="Spatafora J."/>
            <person name="Crous P."/>
            <person name="Grigoriev I."/>
        </authorList>
    </citation>
    <scope>NUCLEOTIDE SEQUENCE</scope>
    <source>
        <strain evidence="1">CBS 122681</strain>
    </source>
</reference>
<dbReference type="PANTHER" id="PTHR28037">
    <property type="entry name" value="ALCOHOL O-ACETYLTRANSFERASE 1-RELATED"/>
    <property type="match status" value="1"/>
</dbReference>
<dbReference type="InterPro" id="IPR023213">
    <property type="entry name" value="CAT-like_dom_sf"/>
</dbReference>